<evidence type="ECO:0000256" key="10">
    <source>
        <dbReference type="ARBA" id="ARBA00023102"/>
    </source>
</evidence>
<dbReference type="PANTHER" id="PTHR42945">
    <property type="entry name" value="HISTIDINE BIOSYNTHESIS BIFUNCTIONAL PROTEIN"/>
    <property type="match status" value="1"/>
</dbReference>
<comment type="pathway">
    <text evidence="4">Amino-acid biosynthesis; L-histidine biosynthesis; L-histidine from 5-phospho-alpha-D-ribose 1-diphosphate: step 2/9.</text>
</comment>
<evidence type="ECO:0000256" key="8">
    <source>
        <dbReference type="ARBA" id="ARBA00022605"/>
    </source>
</evidence>
<evidence type="ECO:0000256" key="3">
    <source>
        <dbReference type="ARBA" id="ARBA00005169"/>
    </source>
</evidence>
<evidence type="ECO:0000256" key="4">
    <source>
        <dbReference type="ARBA" id="ARBA00005204"/>
    </source>
</evidence>
<comment type="catalytic activity">
    <reaction evidence="1 11">
        <text>1-(5-phospho-beta-D-ribosyl)-5'-AMP + H2O = 1-(5-phospho-beta-D-ribosyl)-5-[(5-phospho-beta-D-ribosylamino)methylideneamino]imidazole-4-carboxamide</text>
        <dbReference type="Rhea" id="RHEA:20049"/>
        <dbReference type="ChEBI" id="CHEBI:15377"/>
        <dbReference type="ChEBI" id="CHEBI:58435"/>
        <dbReference type="ChEBI" id="CHEBI:59457"/>
        <dbReference type="EC" id="3.5.4.19"/>
    </reaction>
</comment>
<feature type="binding site" evidence="11">
    <location>
        <position position="86"/>
    </location>
    <ligand>
        <name>Mg(2+)</name>
        <dbReference type="ChEBI" id="CHEBI:18420"/>
    </ligand>
</feature>
<evidence type="ECO:0000313" key="14">
    <source>
        <dbReference type="Proteomes" id="UP000613582"/>
    </source>
</evidence>
<organism evidence="13 14">
    <name type="scientific">Aquisalinus flavus</name>
    <dbReference type="NCBI Taxonomy" id="1526572"/>
    <lineage>
        <taxon>Bacteria</taxon>
        <taxon>Pseudomonadati</taxon>
        <taxon>Pseudomonadota</taxon>
        <taxon>Alphaproteobacteria</taxon>
        <taxon>Parvularculales</taxon>
        <taxon>Parvularculaceae</taxon>
        <taxon>Aquisalinus</taxon>
    </lineage>
</organism>
<evidence type="ECO:0000256" key="5">
    <source>
        <dbReference type="ARBA" id="ARBA00007731"/>
    </source>
</evidence>
<dbReference type="GO" id="GO:0004636">
    <property type="term" value="F:phosphoribosyl-ATP diphosphatase activity"/>
    <property type="evidence" value="ECO:0007669"/>
    <property type="project" value="UniProtKB-EC"/>
</dbReference>
<evidence type="ECO:0000256" key="2">
    <source>
        <dbReference type="ARBA" id="ARBA00001460"/>
    </source>
</evidence>
<feature type="binding site" evidence="11">
    <location>
        <position position="90"/>
    </location>
    <ligand>
        <name>Mg(2+)</name>
        <dbReference type="ChEBI" id="CHEBI:18420"/>
    </ligand>
</feature>
<dbReference type="GO" id="GO:0004635">
    <property type="term" value="F:phosphoribosyl-AMP cyclohydrolase activity"/>
    <property type="evidence" value="ECO:0007669"/>
    <property type="project" value="UniProtKB-UniRule"/>
</dbReference>
<dbReference type="EC" id="3.5.4.19" evidence="11"/>
<dbReference type="PANTHER" id="PTHR42945:SF1">
    <property type="entry name" value="HISTIDINE BIOSYNTHESIS BIFUNCTIONAL PROTEIN HIS7"/>
    <property type="match status" value="1"/>
</dbReference>
<proteinExistence type="inferred from homology"/>
<dbReference type="InterPro" id="IPR038019">
    <property type="entry name" value="PRib_AMP_CycHydrolase_sf"/>
</dbReference>
<comment type="subunit">
    <text evidence="11">Homodimer.</text>
</comment>
<reference evidence="13" key="1">
    <citation type="journal article" date="2014" name="Int. J. Syst. Evol. Microbiol.">
        <title>Complete genome sequence of Corynebacterium casei LMG S-19264T (=DSM 44701T), isolated from a smear-ripened cheese.</title>
        <authorList>
            <consortium name="US DOE Joint Genome Institute (JGI-PGF)"/>
            <person name="Walter F."/>
            <person name="Albersmeier A."/>
            <person name="Kalinowski J."/>
            <person name="Ruckert C."/>
        </authorList>
    </citation>
    <scope>NUCLEOTIDE SEQUENCE</scope>
    <source>
        <strain evidence="13">CGMCC 1.12921</strain>
    </source>
</reference>
<evidence type="ECO:0000256" key="1">
    <source>
        <dbReference type="ARBA" id="ARBA00000024"/>
    </source>
</evidence>
<comment type="similarity">
    <text evidence="11">Belongs to the PRA-CH family.</text>
</comment>
<keyword evidence="10 11" id="KW-0368">Histidine biosynthesis</keyword>
<dbReference type="SUPFAM" id="SSF141734">
    <property type="entry name" value="HisI-like"/>
    <property type="match status" value="1"/>
</dbReference>
<comment type="catalytic activity">
    <reaction evidence="2">
        <text>1-(5-phospho-beta-D-ribosyl)-ATP + H2O = 1-(5-phospho-beta-D-ribosyl)-5'-AMP + diphosphate + H(+)</text>
        <dbReference type="Rhea" id="RHEA:22828"/>
        <dbReference type="ChEBI" id="CHEBI:15377"/>
        <dbReference type="ChEBI" id="CHEBI:15378"/>
        <dbReference type="ChEBI" id="CHEBI:33019"/>
        <dbReference type="ChEBI" id="CHEBI:59457"/>
        <dbReference type="ChEBI" id="CHEBI:73183"/>
        <dbReference type="EC" id="3.6.1.31"/>
    </reaction>
</comment>
<feature type="binding site" evidence="11">
    <location>
        <position position="110"/>
    </location>
    <ligand>
        <name>Zn(2+)</name>
        <dbReference type="ChEBI" id="CHEBI:29105"/>
        <note>ligand shared between dimeric partners</note>
    </ligand>
</feature>
<dbReference type="Pfam" id="PF01502">
    <property type="entry name" value="PRA-CH"/>
    <property type="match status" value="1"/>
</dbReference>
<dbReference type="InterPro" id="IPR026660">
    <property type="entry name" value="PRA-CH"/>
</dbReference>
<comment type="cofactor">
    <cofactor evidence="11">
        <name>Mg(2+)</name>
        <dbReference type="ChEBI" id="CHEBI:18420"/>
    </cofactor>
    <text evidence="11">Binds 1 Mg(2+) ion per subunit.</text>
</comment>
<keyword evidence="11" id="KW-0460">Magnesium</keyword>
<dbReference type="UniPathway" id="UPA00031">
    <property type="reaction ID" value="UER00008"/>
</dbReference>
<dbReference type="AlphaFoldDB" id="A0A8J2V2G7"/>
<feature type="binding site" evidence="11">
    <location>
        <position position="87"/>
    </location>
    <ligand>
        <name>Zn(2+)</name>
        <dbReference type="ChEBI" id="CHEBI:29105"/>
        <note>ligand shared between dimeric partners</note>
    </ligand>
</feature>
<feature type="binding site" evidence="11">
    <location>
        <position position="88"/>
    </location>
    <ligand>
        <name>Mg(2+)</name>
        <dbReference type="ChEBI" id="CHEBI:18420"/>
    </ligand>
</feature>
<keyword evidence="7 11" id="KW-0963">Cytoplasm</keyword>
<sequence length="127" mass="13698">MTDAKPESIEETSAFAPRFNEAGLIPAIAQDAVTGDILMMAWMNQEAIDKTLATGEVHYWSRSRAGLWHKGATSGHIQTLVSMHIDCDQDVLLVKVSQTGAACHTGRDTCFYRTVKAAGGLALKPGH</sequence>
<comment type="similarity">
    <text evidence="6">In the N-terminal section; belongs to the PRA-CH family.</text>
</comment>
<feature type="binding site" evidence="11">
    <location>
        <position position="103"/>
    </location>
    <ligand>
        <name>Zn(2+)</name>
        <dbReference type="ChEBI" id="CHEBI:29105"/>
        <note>ligand shared between dimeric partners</note>
    </ligand>
</feature>
<evidence type="ECO:0000259" key="12">
    <source>
        <dbReference type="Pfam" id="PF01502"/>
    </source>
</evidence>
<comment type="pathway">
    <text evidence="3 11">Amino-acid biosynthesis; L-histidine biosynthesis; L-histidine from 5-phospho-alpha-D-ribose 1-diphosphate: step 3/9.</text>
</comment>
<dbReference type="RefSeq" id="WP_188160607.1">
    <property type="nucleotide sequence ID" value="NZ_BMGH01000002.1"/>
</dbReference>
<dbReference type="GO" id="GO:0000287">
    <property type="term" value="F:magnesium ion binding"/>
    <property type="evidence" value="ECO:0007669"/>
    <property type="project" value="UniProtKB-UniRule"/>
</dbReference>
<comment type="function">
    <text evidence="11">Catalyzes the hydrolysis of the adenine ring of phosphoribosyl-AMP.</text>
</comment>
<dbReference type="InterPro" id="IPR002496">
    <property type="entry name" value="PRib_AMP_CycHydrolase_dom"/>
</dbReference>
<gene>
    <name evidence="11" type="primary">hisI</name>
    <name evidence="13" type="ORF">GCM10011342_29740</name>
</gene>
<dbReference type="GO" id="GO:0005737">
    <property type="term" value="C:cytoplasm"/>
    <property type="evidence" value="ECO:0007669"/>
    <property type="project" value="UniProtKB-SubCell"/>
</dbReference>
<comment type="similarity">
    <text evidence="5">In the C-terminal section; belongs to the PRA-PH family.</text>
</comment>
<evidence type="ECO:0000256" key="11">
    <source>
        <dbReference type="HAMAP-Rule" id="MF_01021"/>
    </source>
</evidence>
<keyword evidence="11" id="KW-0862">Zinc</keyword>
<dbReference type="EMBL" id="BMGH01000002">
    <property type="protein sequence ID" value="GGD19083.1"/>
    <property type="molecule type" value="Genomic_DNA"/>
</dbReference>
<evidence type="ECO:0000256" key="7">
    <source>
        <dbReference type="ARBA" id="ARBA00022490"/>
    </source>
</evidence>
<dbReference type="GO" id="GO:0008270">
    <property type="term" value="F:zinc ion binding"/>
    <property type="evidence" value="ECO:0007669"/>
    <property type="project" value="UniProtKB-UniRule"/>
</dbReference>
<dbReference type="NCBIfam" id="NF000768">
    <property type="entry name" value="PRK00051.1"/>
    <property type="match status" value="1"/>
</dbReference>
<dbReference type="GO" id="GO:0000105">
    <property type="term" value="P:L-histidine biosynthetic process"/>
    <property type="evidence" value="ECO:0007669"/>
    <property type="project" value="UniProtKB-UniRule"/>
</dbReference>
<keyword evidence="14" id="KW-1185">Reference proteome</keyword>
<protein>
    <recommendedName>
        <fullName evidence="11">Phosphoribosyl-AMP cyclohydrolase</fullName>
        <shortName evidence="11">PRA-CH</shortName>
        <ecNumber evidence="11">3.5.4.19</ecNumber>
    </recommendedName>
</protein>
<comment type="subcellular location">
    <subcellularLocation>
        <location evidence="11">Cytoplasm</location>
    </subcellularLocation>
</comment>
<evidence type="ECO:0000313" key="13">
    <source>
        <dbReference type="EMBL" id="GGD19083.1"/>
    </source>
</evidence>
<name>A0A8J2V2G7_9PROT</name>
<feature type="domain" description="Phosphoribosyl-AMP cyclohydrolase" evidence="12">
    <location>
        <begin position="39"/>
        <end position="112"/>
    </location>
</feature>
<dbReference type="HAMAP" id="MF_01021">
    <property type="entry name" value="HisI"/>
    <property type="match status" value="1"/>
</dbReference>
<reference evidence="13" key="2">
    <citation type="submission" date="2020-09" db="EMBL/GenBank/DDBJ databases">
        <authorList>
            <person name="Sun Q."/>
            <person name="Zhou Y."/>
        </authorList>
    </citation>
    <scope>NUCLEOTIDE SEQUENCE</scope>
    <source>
        <strain evidence="13">CGMCC 1.12921</strain>
    </source>
</reference>
<dbReference type="Proteomes" id="UP000613582">
    <property type="component" value="Unassembled WGS sequence"/>
</dbReference>
<keyword evidence="8 11" id="KW-0028">Amino-acid biosynthesis</keyword>
<comment type="caution">
    <text evidence="13">The sequence shown here is derived from an EMBL/GenBank/DDBJ whole genome shotgun (WGS) entry which is preliminary data.</text>
</comment>
<dbReference type="Gene3D" id="3.10.20.810">
    <property type="entry name" value="Phosphoribosyl-AMP cyclohydrolase"/>
    <property type="match status" value="1"/>
</dbReference>
<evidence type="ECO:0000256" key="6">
    <source>
        <dbReference type="ARBA" id="ARBA00008299"/>
    </source>
</evidence>
<evidence type="ECO:0000256" key="9">
    <source>
        <dbReference type="ARBA" id="ARBA00022801"/>
    </source>
</evidence>
<accession>A0A8J2V2G7</accession>
<comment type="cofactor">
    <cofactor evidence="11">
        <name>Zn(2+)</name>
        <dbReference type="ChEBI" id="CHEBI:29105"/>
    </cofactor>
    <text evidence="11">Binds 1 zinc ion per subunit.</text>
</comment>
<keyword evidence="11" id="KW-0479">Metal-binding</keyword>
<dbReference type="FunFam" id="3.10.20.810:FF:000001">
    <property type="entry name" value="Histidine biosynthesis bifunctional protein HisIE"/>
    <property type="match status" value="1"/>
</dbReference>
<keyword evidence="9 11" id="KW-0378">Hydrolase</keyword>